<reference evidence="2 3" key="1">
    <citation type="submission" date="2019-02" db="EMBL/GenBank/DDBJ databases">
        <authorList>
            <person name="Li S.-H."/>
        </authorList>
    </citation>
    <scope>NUCLEOTIDE SEQUENCE [LARGE SCALE GENOMIC DNA]</scope>
    <source>
        <strain evidence="2 3">IMCC14385</strain>
    </source>
</reference>
<name>A0A5P9NJM4_9GAMM</name>
<feature type="chain" id="PRO_5025069928" description="DUF3718 domain-containing protein" evidence="1">
    <location>
        <begin position="26"/>
        <end position="117"/>
    </location>
</feature>
<dbReference type="AlphaFoldDB" id="A0A5P9NJM4"/>
<dbReference type="KEGG" id="halc:EY643_08725"/>
<keyword evidence="1" id="KW-0732">Signal</keyword>
<evidence type="ECO:0008006" key="4">
    <source>
        <dbReference type="Google" id="ProtNLM"/>
    </source>
</evidence>
<evidence type="ECO:0000313" key="2">
    <source>
        <dbReference type="EMBL" id="QFU75735.1"/>
    </source>
</evidence>
<dbReference type="RefSeq" id="WP_152661842.1">
    <property type="nucleotide sequence ID" value="NZ_CP036422.1"/>
</dbReference>
<dbReference type="OrthoDB" id="9884968at2"/>
<feature type="signal peptide" evidence="1">
    <location>
        <begin position="1"/>
        <end position="25"/>
    </location>
</feature>
<dbReference type="Proteomes" id="UP000326287">
    <property type="component" value="Chromosome"/>
</dbReference>
<proteinExistence type="predicted"/>
<organism evidence="2 3">
    <name type="scientific">Halioglobus maricola</name>
    <dbReference type="NCBI Taxonomy" id="2601894"/>
    <lineage>
        <taxon>Bacteria</taxon>
        <taxon>Pseudomonadati</taxon>
        <taxon>Pseudomonadota</taxon>
        <taxon>Gammaproteobacteria</taxon>
        <taxon>Cellvibrionales</taxon>
        <taxon>Halieaceae</taxon>
        <taxon>Halioglobus</taxon>
    </lineage>
</organism>
<evidence type="ECO:0000256" key="1">
    <source>
        <dbReference type="SAM" id="SignalP"/>
    </source>
</evidence>
<protein>
    <recommendedName>
        <fullName evidence="4">DUF3718 domain-containing protein</fullName>
    </recommendedName>
</protein>
<evidence type="ECO:0000313" key="3">
    <source>
        <dbReference type="Proteomes" id="UP000326287"/>
    </source>
</evidence>
<sequence>MTMSVKTLLAPMIVAGALVPALALAGDNAKTVKYEGDLSARAVCLSIVYDDVDGLEDAFRHGRSYPLEREHLAYECNSMALDEFAFTQNAVEVSDYLAPKFGNRGRVTIEQVGSIED</sequence>
<accession>A0A5P9NJM4</accession>
<keyword evidence="3" id="KW-1185">Reference proteome</keyword>
<gene>
    <name evidence="2" type="ORF">EY643_08725</name>
</gene>
<dbReference type="EMBL" id="CP036422">
    <property type="protein sequence ID" value="QFU75735.1"/>
    <property type="molecule type" value="Genomic_DNA"/>
</dbReference>